<comment type="caution">
    <text evidence="2">The sequence shown here is derived from an EMBL/GenBank/DDBJ whole genome shotgun (WGS) entry which is preliminary data.</text>
</comment>
<evidence type="ECO:0000313" key="2">
    <source>
        <dbReference type="EMBL" id="MXP76684.1"/>
    </source>
</evidence>
<keyword evidence="3" id="KW-1185">Reference proteome</keyword>
<protein>
    <submittedName>
        <fullName evidence="2">Spore cortex-lytic protein</fullName>
    </submittedName>
</protein>
<feature type="region of interest" description="Disordered" evidence="1">
    <location>
        <begin position="80"/>
        <end position="99"/>
    </location>
</feature>
<dbReference type="EMBL" id="WUQX01000001">
    <property type="protein sequence ID" value="MXP76684.1"/>
    <property type="molecule type" value="Genomic_DNA"/>
</dbReference>
<name>A0A7X3MHV5_9FIRM</name>
<evidence type="ECO:0000313" key="3">
    <source>
        <dbReference type="Proteomes" id="UP000460412"/>
    </source>
</evidence>
<accession>A0A7X3MHV5</accession>
<proteinExistence type="predicted"/>
<organism evidence="2 3">
    <name type="scientific">Sporofaciens musculi</name>
    <dbReference type="NCBI Taxonomy" id="2681861"/>
    <lineage>
        <taxon>Bacteria</taxon>
        <taxon>Bacillati</taxon>
        <taxon>Bacillota</taxon>
        <taxon>Clostridia</taxon>
        <taxon>Lachnospirales</taxon>
        <taxon>Lachnospiraceae</taxon>
        <taxon>Sporofaciens</taxon>
    </lineage>
</organism>
<dbReference type="AlphaFoldDB" id="A0A7X3MHV5"/>
<dbReference type="Proteomes" id="UP000460412">
    <property type="component" value="Unassembled WGS sequence"/>
</dbReference>
<sequence length="250" mass="28857">MNKEMINTKIERHPPRMRSRSAGYRASRRKPKTILHRFSLFFKRRKWKHALVLALAVLAGLGVLFLLHWLIYSSNGSDTTAAYTPEPSRPPEITIEPEDKPQTYIFKDGDGHPVDWEHLTDAWAKESGYEKRYTLTDDERLEIAQVITAEAAGEPFAGKVAVAQCILQTCEDERIRPSEVLEKYKYSKRRPDPTAEALEAVEAVFDFGHVATSEPIRYFYAPELIESSWHESQAYVMTINNHKFFKDINR</sequence>
<reference evidence="2 3" key="1">
    <citation type="submission" date="2019-12" db="EMBL/GenBank/DDBJ databases">
        <title>Sporaefaciens musculi gen. nov., sp. nov., a novel bacterium isolated from the caecum of an obese mouse.</title>
        <authorList>
            <person name="Rasmussen T.S."/>
            <person name="Streidl T."/>
            <person name="Hitch T.C.A."/>
            <person name="Wortmann E."/>
            <person name="Deptula P."/>
            <person name="Hansen M."/>
            <person name="Nielsen D.S."/>
            <person name="Clavel T."/>
            <person name="Vogensen F.K."/>
        </authorList>
    </citation>
    <scope>NUCLEOTIDE SEQUENCE [LARGE SCALE GENOMIC DNA]</scope>
    <source>
        <strain evidence="2 3">WCA-9-b2</strain>
    </source>
</reference>
<gene>
    <name evidence="2" type="ORF">GN277_15230</name>
</gene>
<evidence type="ECO:0000256" key="1">
    <source>
        <dbReference type="SAM" id="MobiDB-lite"/>
    </source>
</evidence>